<protein>
    <submittedName>
        <fullName evidence="9">ABC transporter permease</fullName>
    </submittedName>
</protein>
<dbReference type="Pfam" id="PF00528">
    <property type="entry name" value="BPD_transp_1"/>
    <property type="match status" value="1"/>
</dbReference>
<comment type="caution">
    <text evidence="9">The sequence shown here is derived from an EMBL/GenBank/DDBJ whole genome shotgun (WGS) entry which is preliminary data.</text>
</comment>
<evidence type="ECO:0000256" key="3">
    <source>
        <dbReference type="ARBA" id="ARBA00022475"/>
    </source>
</evidence>
<dbReference type="EMBL" id="QZCW01000004">
    <property type="protein sequence ID" value="MCW5323416.1"/>
    <property type="molecule type" value="Genomic_DNA"/>
</dbReference>
<evidence type="ECO:0000256" key="6">
    <source>
        <dbReference type="ARBA" id="ARBA00023136"/>
    </source>
</evidence>
<evidence type="ECO:0000259" key="8">
    <source>
        <dbReference type="PROSITE" id="PS50928"/>
    </source>
</evidence>
<dbReference type="InterPro" id="IPR035906">
    <property type="entry name" value="MetI-like_sf"/>
</dbReference>
<comment type="subcellular location">
    <subcellularLocation>
        <location evidence="1 7">Cell membrane</location>
        <topology evidence="1 7">Multi-pass membrane protein</topology>
    </subcellularLocation>
</comment>
<keyword evidence="5 7" id="KW-1133">Transmembrane helix</keyword>
<evidence type="ECO:0000256" key="5">
    <source>
        <dbReference type="ARBA" id="ARBA00022989"/>
    </source>
</evidence>
<organism evidence="9 10">
    <name type="scientific">Verminephrobacter aporrectodeae subsp. tuberculatae</name>
    <dbReference type="NCBI Taxonomy" id="1110392"/>
    <lineage>
        <taxon>Bacteria</taxon>
        <taxon>Pseudomonadati</taxon>
        <taxon>Pseudomonadota</taxon>
        <taxon>Betaproteobacteria</taxon>
        <taxon>Burkholderiales</taxon>
        <taxon>Comamonadaceae</taxon>
        <taxon>Verminephrobacter</taxon>
    </lineage>
</organism>
<feature type="domain" description="ABC transmembrane type-1" evidence="8">
    <location>
        <begin position="97"/>
        <end position="286"/>
    </location>
</feature>
<evidence type="ECO:0000256" key="4">
    <source>
        <dbReference type="ARBA" id="ARBA00022692"/>
    </source>
</evidence>
<feature type="transmembrane region" description="Helical" evidence="7">
    <location>
        <begin position="101"/>
        <end position="125"/>
    </location>
</feature>
<feature type="transmembrane region" description="Helical" evidence="7">
    <location>
        <begin position="27"/>
        <end position="49"/>
    </location>
</feature>
<evidence type="ECO:0000256" key="7">
    <source>
        <dbReference type="RuleBase" id="RU363032"/>
    </source>
</evidence>
<evidence type="ECO:0000256" key="2">
    <source>
        <dbReference type="ARBA" id="ARBA00022448"/>
    </source>
</evidence>
<dbReference type="InterPro" id="IPR000515">
    <property type="entry name" value="MetI-like"/>
</dbReference>
<evidence type="ECO:0000313" key="10">
    <source>
        <dbReference type="Proteomes" id="UP001208935"/>
    </source>
</evidence>
<proteinExistence type="inferred from homology"/>
<feature type="transmembrane region" description="Helical" evidence="7">
    <location>
        <begin position="205"/>
        <end position="226"/>
    </location>
</feature>
<evidence type="ECO:0000313" key="9">
    <source>
        <dbReference type="EMBL" id="MCW5323416.1"/>
    </source>
</evidence>
<comment type="similarity">
    <text evidence="7">Belongs to the binding-protein-dependent transport system permease family.</text>
</comment>
<dbReference type="CDD" id="cd06261">
    <property type="entry name" value="TM_PBP2"/>
    <property type="match status" value="1"/>
</dbReference>
<dbReference type="Proteomes" id="UP001208935">
    <property type="component" value="Unassembled WGS sequence"/>
</dbReference>
<reference evidence="10" key="1">
    <citation type="submission" date="2023-07" db="EMBL/GenBank/DDBJ databases">
        <title>Verminephrobacter genomes.</title>
        <authorList>
            <person name="Lund M.B."/>
        </authorList>
    </citation>
    <scope>NUCLEOTIDE SEQUENCE [LARGE SCALE GENOMIC DNA]</scope>
    <source>
        <strain evidence="10">AtM5-05</strain>
    </source>
</reference>
<dbReference type="PANTHER" id="PTHR43386:SF25">
    <property type="entry name" value="PEPTIDE ABC TRANSPORTER PERMEASE PROTEIN"/>
    <property type="match status" value="1"/>
</dbReference>
<gene>
    <name evidence="9" type="ORF">D5039_20410</name>
</gene>
<name>A0ABT3KYJ8_9BURK</name>
<sequence>MSAIALPESTVPTTAGWRQRLRYLLRAYPPLVLLCALWMLATVAIALLAGHLAPYAHNQIDLQARLAPPYFMGGSAQHWLGTDELGRDILSRLMLSIRISLLVALVSTLLSATLGVFLGFLAAHFRGWVEQLVLTLVDFQAAMPFMIIALAVLAFFGNTLTLFIALMGLYGWERSTRITRGLCIAANEQGYAAAAFDIGASPLRVYLLHVLPNIASTLIVGVTLTFPEVILLESGLSFLGLGVQPPMTSLGNMVGYGREYLQTAPWMLLTPSAVIVLTSFSVGMLGDWLRDRLDPSLR</sequence>
<dbReference type="PANTHER" id="PTHR43386">
    <property type="entry name" value="OLIGOPEPTIDE TRANSPORT SYSTEM PERMEASE PROTEIN APPC"/>
    <property type="match status" value="1"/>
</dbReference>
<dbReference type="InterPro" id="IPR050366">
    <property type="entry name" value="BP-dependent_transpt_permease"/>
</dbReference>
<keyword evidence="3" id="KW-1003">Cell membrane</keyword>
<dbReference type="SUPFAM" id="SSF161098">
    <property type="entry name" value="MetI-like"/>
    <property type="match status" value="1"/>
</dbReference>
<accession>A0ABT3KYJ8</accession>
<evidence type="ECO:0000256" key="1">
    <source>
        <dbReference type="ARBA" id="ARBA00004651"/>
    </source>
</evidence>
<feature type="transmembrane region" description="Helical" evidence="7">
    <location>
        <begin position="145"/>
        <end position="170"/>
    </location>
</feature>
<keyword evidence="4 7" id="KW-0812">Transmembrane</keyword>
<dbReference type="Gene3D" id="1.10.3720.10">
    <property type="entry name" value="MetI-like"/>
    <property type="match status" value="1"/>
</dbReference>
<feature type="transmembrane region" description="Helical" evidence="7">
    <location>
        <begin position="266"/>
        <end position="289"/>
    </location>
</feature>
<keyword evidence="2 7" id="KW-0813">Transport</keyword>
<keyword evidence="6 7" id="KW-0472">Membrane</keyword>
<keyword evidence="10" id="KW-1185">Reference proteome</keyword>
<dbReference type="PROSITE" id="PS50928">
    <property type="entry name" value="ABC_TM1"/>
    <property type="match status" value="1"/>
</dbReference>
<dbReference type="RefSeq" id="WP_265283266.1">
    <property type="nucleotide sequence ID" value="NZ_QZCW01000004.1"/>
</dbReference>